<proteinExistence type="predicted"/>
<dbReference type="EMBL" id="CACVBS010000028">
    <property type="protein sequence ID" value="CAA7260175.1"/>
    <property type="molecule type" value="Genomic_DNA"/>
</dbReference>
<reference evidence="1 2" key="1">
    <citation type="submission" date="2020-01" db="EMBL/GenBank/DDBJ databases">
        <authorList>
            <person name="Gupta K D."/>
        </authorList>
    </citation>
    <scope>NUCLEOTIDE SEQUENCE [LARGE SCALE GENOMIC DNA]</scope>
</reference>
<gene>
    <name evidence="1" type="ORF">AAE3_LOCUS2469</name>
</gene>
<dbReference type="InterPro" id="IPR036047">
    <property type="entry name" value="F-box-like_dom_sf"/>
</dbReference>
<dbReference type="AlphaFoldDB" id="A0A8S0VQJ3"/>
<dbReference type="OrthoDB" id="613763at2759"/>
<sequence>MALPVELIDNICTFLRPRDLAAVAAANSVFYHVAQRILYRDISVDAVSRNLPAVLTIAHNPHIARHVRTFAIRITPYSALLHPYYRALATAIHNMSELTSLEVCADQAASWVMRTPDRASHPRLHRFATNFHLDHHVAHFLNKADALLELEVDSAPTTLQLRDGALPRLSQFTGSSQAAQAVVPGRPVQHIHLSSGDLTQEVAVNLAKSSAPLQVLGAATSSHSVDLINTLTQCMAHLVHLRIVTTYNFSDAPDSTYFANIADALTSLQDLQSCEIWGLHWTSSKKSFNDETKVWQSQSFNAHSLLTEGNLLDNLLFPY</sequence>
<name>A0A8S0VQJ3_CYCAE</name>
<organism evidence="1 2">
    <name type="scientific">Cyclocybe aegerita</name>
    <name type="common">Black poplar mushroom</name>
    <name type="synonym">Agrocybe aegerita</name>
    <dbReference type="NCBI Taxonomy" id="1973307"/>
    <lineage>
        <taxon>Eukaryota</taxon>
        <taxon>Fungi</taxon>
        <taxon>Dikarya</taxon>
        <taxon>Basidiomycota</taxon>
        <taxon>Agaricomycotina</taxon>
        <taxon>Agaricomycetes</taxon>
        <taxon>Agaricomycetidae</taxon>
        <taxon>Agaricales</taxon>
        <taxon>Agaricineae</taxon>
        <taxon>Bolbitiaceae</taxon>
        <taxon>Cyclocybe</taxon>
    </lineage>
</organism>
<evidence type="ECO:0008006" key="3">
    <source>
        <dbReference type="Google" id="ProtNLM"/>
    </source>
</evidence>
<dbReference type="Proteomes" id="UP000467700">
    <property type="component" value="Unassembled WGS sequence"/>
</dbReference>
<dbReference type="SUPFAM" id="SSF81383">
    <property type="entry name" value="F-box domain"/>
    <property type="match status" value="1"/>
</dbReference>
<protein>
    <recommendedName>
        <fullName evidence="3">F-box domain-containing protein</fullName>
    </recommendedName>
</protein>
<evidence type="ECO:0000313" key="2">
    <source>
        <dbReference type="Proteomes" id="UP000467700"/>
    </source>
</evidence>
<evidence type="ECO:0000313" key="1">
    <source>
        <dbReference type="EMBL" id="CAA7260175.1"/>
    </source>
</evidence>
<comment type="caution">
    <text evidence="1">The sequence shown here is derived from an EMBL/GenBank/DDBJ whole genome shotgun (WGS) entry which is preliminary data.</text>
</comment>
<dbReference type="CDD" id="cd09917">
    <property type="entry name" value="F-box_SF"/>
    <property type="match status" value="1"/>
</dbReference>
<accession>A0A8S0VQJ3</accession>
<keyword evidence="2" id="KW-1185">Reference proteome</keyword>